<dbReference type="GO" id="GO:0004315">
    <property type="term" value="F:3-oxoacyl-[acyl-carrier-protein] synthase activity"/>
    <property type="evidence" value="ECO:0007669"/>
    <property type="project" value="InterPro"/>
</dbReference>
<organism evidence="6 7">
    <name type="scientific">Colletotrichum chrysophilum</name>
    <dbReference type="NCBI Taxonomy" id="1836956"/>
    <lineage>
        <taxon>Eukaryota</taxon>
        <taxon>Fungi</taxon>
        <taxon>Dikarya</taxon>
        <taxon>Ascomycota</taxon>
        <taxon>Pezizomycotina</taxon>
        <taxon>Sordariomycetes</taxon>
        <taxon>Hypocreomycetidae</taxon>
        <taxon>Glomerellales</taxon>
        <taxon>Glomerellaceae</taxon>
        <taxon>Colletotrichum</taxon>
        <taxon>Colletotrichum gloeosporioides species complex</taxon>
    </lineage>
</organism>
<evidence type="ECO:0000313" key="6">
    <source>
        <dbReference type="EMBL" id="KAK1851444.1"/>
    </source>
</evidence>
<dbReference type="Proteomes" id="UP001243330">
    <property type="component" value="Unassembled WGS sequence"/>
</dbReference>
<dbReference type="PANTHER" id="PTHR43775">
    <property type="entry name" value="FATTY ACID SYNTHASE"/>
    <property type="match status" value="1"/>
</dbReference>
<sequence>MLKEGRDGYSPETNRYNTSAFYHANPKDRQNVLPTKGGHFIKEDPYAFDSSFFKFSAAEAAVLDPKQRILLEVTYEALENAGLPPPRMAGTRTACIIGTAWSDYRDALVRDFEQWPRLYLMGVSDEMVSNRLSHFFDLRGPSLTVETACSSSLVAIHQACESLRSGQAEVRS</sequence>
<accession>A0AAD9EH78</accession>
<keyword evidence="2" id="KW-0597">Phosphoprotein</keyword>
<dbReference type="EMBL" id="JAQOWY010000096">
    <property type="protein sequence ID" value="KAK1851444.1"/>
    <property type="molecule type" value="Genomic_DNA"/>
</dbReference>
<dbReference type="InterPro" id="IPR014030">
    <property type="entry name" value="Ketoacyl_synth_N"/>
</dbReference>
<dbReference type="GO" id="GO:0044550">
    <property type="term" value="P:secondary metabolite biosynthetic process"/>
    <property type="evidence" value="ECO:0007669"/>
    <property type="project" value="TreeGrafter"/>
</dbReference>
<dbReference type="GO" id="GO:0006633">
    <property type="term" value="P:fatty acid biosynthetic process"/>
    <property type="evidence" value="ECO:0007669"/>
    <property type="project" value="InterPro"/>
</dbReference>
<evidence type="ECO:0000256" key="1">
    <source>
        <dbReference type="ARBA" id="ARBA00022450"/>
    </source>
</evidence>
<evidence type="ECO:0000259" key="5">
    <source>
        <dbReference type="PROSITE" id="PS52004"/>
    </source>
</evidence>
<dbReference type="InterPro" id="IPR050091">
    <property type="entry name" value="PKS_NRPS_Biosynth_Enz"/>
</dbReference>
<protein>
    <submittedName>
        <fullName evidence="6">Capsular polysaccharide biosynthesis fatty acid synthase</fullName>
    </submittedName>
</protein>
<feature type="domain" description="Ketosynthase family 3 (KS3)" evidence="5">
    <location>
        <begin position="1"/>
        <end position="172"/>
    </location>
</feature>
<keyword evidence="3" id="KW-0808">Transferase</keyword>
<dbReference type="GO" id="GO:0016491">
    <property type="term" value="F:oxidoreductase activity"/>
    <property type="evidence" value="ECO:0007669"/>
    <property type="project" value="UniProtKB-KW"/>
</dbReference>
<proteinExistence type="predicted"/>
<dbReference type="InterPro" id="IPR020841">
    <property type="entry name" value="PKS_Beta-ketoAc_synthase_dom"/>
</dbReference>
<dbReference type="SUPFAM" id="SSF53901">
    <property type="entry name" value="Thiolase-like"/>
    <property type="match status" value="1"/>
</dbReference>
<evidence type="ECO:0000256" key="3">
    <source>
        <dbReference type="ARBA" id="ARBA00022679"/>
    </source>
</evidence>
<dbReference type="PANTHER" id="PTHR43775:SF29">
    <property type="entry name" value="ASPERFURANONE POLYKETIDE SYNTHASE AFOG-RELATED"/>
    <property type="match status" value="1"/>
</dbReference>
<evidence type="ECO:0000313" key="7">
    <source>
        <dbReference type="Proteomes" id="UP001243330"/>
    </source>
</evidence>
<keyword evidence="7" id="KW-1185">Reference proteome</keyword>
<comment type="caution">
    <text evidence="6">The sequence shown here is derived from an EMBL/GenBank/DDBJ whole genome shotgun (WGS) entry which is preliminary data.</text>
</comment>
<name>A0AAD9EH78_9PEZI</name>
<dbReference type="InterPro" id="IPR018201">
    <property type="entry name" value="Ketoacyl_synth_AS"/>
</dbReference>
<keyword evidence="1" id="KW-0596">Phosphopantetheine</keyword>
<reference evidence="6" key="1">
    <citation type="submission" date="2023-01" db="EMBL/GenBank/DDBJ databases">
        <title>Colletotrichum chrysophilum M932 genome sequence.</title>
        <authorList>
            <person name="Baroncelli R."/>
        </authorList>
    </citation>
    <scope>NUCLEOTIDE SEQUENCE</scope>
    <source>
        <strain evidence="6">M932</strain>
    </source>
</reference>
<evidence type="ECO:0000256" key="4">
    <source>
        <dbReference type="ARBA" id="ARBA00023002"/>
    </source>
</evidence>
<dbReference type="PROSITE" id="PS52004">
    <property type="entry name" value="KS3_2"/>
    <property type="match status" value="1"/>
</dbReference>
<dbReference type="GO" id="GO:0004312">
    <property type="term" value="F:fatty acid synthase activity"/>
    <property type="evidence" value="ECO:0007669"/>
    <property type="project" value="TreeGrafter"/>
</dbReference>
<dbReference type="InterPro" id="IPR016039">
    <property type="entry name" value="Thiolase-like"/>
</dbReference>
<dbReference type="CDD" id="cd00833">
    <property type="entry name" value="PKS"/>
    <property type="match status" value="1"/>
</dbReference>
<dbReference type="PROSITE" id="PS00606">
    <property type="entry name" value="KS3_1"/>
    <property type="match status" value="1"/>
</dbReference>
<dbReference type="Gene3D" id="3.40.47.10">
    <property type="match status" value="1"/>
</dbReference>
<keyword evidence="4" id="KW-0560">Oxidoreductase</keyword>
<dbReference type="SMART" id="SM00825">
    <property type="entry name" value="PKS_KS"/>
    <property type="match status" value="1"/>
</dbReference>
<dbReference type="AlphaFoldDB" id="A0AAD9EH78"/>
<dbReference type="Pfam" id="PF00109">
    <property type="entry name" value="ketoacyl-synt"/>
    <property type="match status" value="1"/>
</dbReference>
<gene>
    <name evidence="6" type="ORF">CCHR01_05927</name>
</gene>
<evidence type="ECO:0000256" key="2">
    <source>
        <dbReference type="ARBA" id="ARBA00022553"/>
    </source>
</evidence>